<organism evidence="2 3">
    <name type="scientific">Hyphomonas adhaerens</name>
    <dbReference type="NCBI Taxonomy" id="81029"/>
    <lineage>
        <taxon>Bacteria</taxon>
        <taxon>Pseudomonadati</taxon>
        <taxon>Pseudomonadota</taxon>
        <taxon>Alphaproteobacteria</taxon>
        <taxon>Hyphomonadales</taxon>
        <taxon>Hyphomonadaceae</taxon>
        <taxon>Hyphomonas</taxon>
    </lineage>
</organism>
<dbReference type="RefSeq" id="WP_272989948.1">
    <property type="nucleotide sequence ID" value="NZ_CALCOC010000311.1"/>
</dbReference>
<evidence type="ECO:0000313" key="2">
    <source>
        <dbReference type="EMBL" id="HAE28225.1"/>
    </source>
</evidence>
<accession>A0A3B9H0K4</accession>
<feature type="coiled-coil region" evidence="1">
    <location>
        <begin position="4"/>
        <end position="31"/>
    </location>
</feature>
<gene>
    <name evidence="2" type="ORF">DCG58_13765</name>
</gene>
<reference evidence="2 3" key="1">
    <citation type="journal article" date="2018" name="Nat. Biotechnol.">
        <title>A standardized bacterial taxonomy based on genome phylogeny substantially revises the tree of life.</title>
        <authorList>
            <person name="Parks D.H."/>
            <person name="Chuvochina M."/>
            <person name="Waite D.W."/>
            <person name="Rinke C."/>
            <person name="Skarshewski A."/>
            <person name="Chaumeil P.A."/>
            <person name="Hugenholtz P."/>
        </authorList>
    </citation>
    <scope>NUCLEOTIDE SEQUENCE [LARGE SCALE GENOMIC DNA]</scope>
    <source>
        <strain evidence="2">UBA8733</strain>
    </source>
</reference>
<sequence>MSDVTELNEALKRMEEIHHEVQEAIEDIDADAAVELVGLMSEADELLDSIKSGMSAMESSVEEAWMQREASPLEAARTLMDYVHEASPSQADQVMDAIRNRSDADLCLHLRGF</sequence>
<dbReference type="EMBL" id="DMAN01000306">
    <property type="protein sequence ID" value="HAE28225.1"/>
    <property type="molecule type" value="Genomic_DNA"/>
</dbReference>
<evidence type="ECO:0000256" key="1">
    <source>
        <dbReference type="SAM" id="Coils"/>
    </source>
</evidence>
<keyword evidence="1" id="KW-0175">Coiled coil</keyword>
<proteinExistence type="predicted"/>
<protein>
    <submittedName>
        <fullName evidence="2">Uncharacterized protein</fullName>
    </submittedName>
</protein>
<dbReference type="Proteomes" id="UP000259610">
    <property type="component" value="Unassembled WGS sequence"/>
</dbReference>
<comment type="caution">
    <text evidence="2">The sequence shown here is derived from an EMBL/GenBank/DDBJ whole genome shotgun (WGS) entry which is preliminary data.</text>
</comment>
<dbReference type="AlphaFoldDB" id="A0A3B9H0K4"/>
<name>A0A3B9H0K4_9PROT</name>
<evidence type="ECO:0000313" key="3">
    <source>
        <dbReference type="Proteomes" id="UP000259610"/>
    </source>
</evidence>